<comment type="caution">
    <text evidence="1">The sequence shown here is derived from an EMBL/GenBank/DDBJ whole genome shotgun (WGS) entry which is preliminary data.</text>
</comment>
<name>A0ACB8R7B1_9AGAM</name>
<organism evidence="1 2">
    <name type="scientific">Auriscalpium vulgare</name>
    <dbReference type="NCBI Taxonomy" id="40419"/>
    <lineage>
        <taxon>Eukaryota</taxon>
        <taxon>Fungi</taxon>
        <taxon>Dikarya</taxon>
        <taxon>Basidiomycota</taxon>
        <taxon>Agaricomycotina</taxon>
        <taxon>Agaricomycetes</taxon>
        <taxon>Russulales</taxon>
        <taxon>Auriscalpiaceae</taxon>
        <taxon>Auriscalpium</taxon>
    </lineage>
</organism>
<keyword evidence="2" id="KW-1185">Reference proteome</keyword>
<accession>A0ACB8R7B1</accession>
<dbReference type="EMBL" id="MU276251">
    <property type="protein sequence ID" value="KAI0039888.1"/>
    <property type="molecule type" value="Genomic_DNA"/>
</dbReference>
<reference evidence="1" key="1">
    <citation type="submission" date="2021-02" db="EMBL/GenBank/DDBJ databases">
        <authorList>
            <consortium name="DOE Joint Genome Institute"/>
            <person name="Ahrendt S."/>
            <person name="Looney B.P."/>
            <person name="Miyauchi S."/>
            <person name="Morin E."/>
            <person name="Drula E."/>
            <person name="Courty P.E."/>
            <person name="Chicoki N."/>
            <person name="Fauchery L."/>
            <person name="Kohler A."/>
            <person name="Kuo A."/>
            <person name="Labutti K."/>
            <person name="Pangilinan J."/>
            <person name="Lipzen A."/>
            <person name="Riley R."/>
            <person name="Andreopoulos W."/>
            <person name="He G."/>
            <person name="Johnson J."/>
            <person name="Barry K.W."/>
            <person name="Grigoriev I.V."/>
            <person name="Nagy L."/>
            <person name="Hibbett D."/>
            <person name="Henrissat B."/>
            <person name="Matheny P.B."/>
            <person name="Labbe J."/>
            <person name="Martin F."/>
        </authorList>
    </citation>
    <scope>NUCLEOTIDE SEQUENCE</scope>
    <source>
        <strain evidence="1">FP105234-sp</strain>
    </source>
</reference>
<proteinExistence type="predicted"/>
<sequence>MDARVTDDSVSVMSASREYSVCAASGREGWERSFLFVACCAAANKVLPSIPSHHTARAPHTNRSPTQGRPSAIAALHKSIVPSALLTALSAGHRRPRLMQPLVRCVCATAPVRGPARGATDGRLGSIDSAKRRRRSRGDPSAPGIHHDATHNSLRLTPSPRPPTHPPAAQTLRCPVRVHLRCDAILPTPLAVTPSRIQKQHEFGFAEDAEEGGAAPCHVGGARPAEGRK</sequence>
<reference evidence="1" key="2">
    <citation type="journal article" date="2022" name="New Phytol.">
        <title>Evolutionary transition to the ectomycorrhizal habit in the genomes of a hyperdiverse lineage of mushroom-forming fungi.</title>
        <authorList>
            <person name="Looney B."/>
            <person name="Miyauchi S."/>
            <person name="Morin E."/>
            <person name="Drula E."/>
            <person name="Courty P.E."/>
            <person name="Kohler A."/>
            <person name="Kuo A."/>
            <person name="LaButti K."/>
            <person name="Pangilinan J."/>
            <person name="Lipzen A."/>
            <person name="Riley R."/>
            <person name="Andreopoulos W."/>
            <person name="He G."/>
            <person name="Johnson J."/>
            <person name="Nolan M."/>
            <person name="Tritt A."/>
            <person name="Barry K.W."/>
            <person name="Grigoriev I.V."/>
            <person name="Nagy L.G."/>
            <person name="Hibbett D."/>
            <person name="Henrissat B."/>
            <person name="Matheny P.B."/>
            <person name="Labbe J."/>
            <person name="Martin F.M."/>
        </authorList>
    </citation>
    <scope>NUCLEOTIDE SEQUENCE</scope>
    <source>
        <strain evidence="1">FP105234-sp</strain>
    </source>
</reference>
<dbReference type="Proteomes" id="UP000814033">
    <property type="component" value="Unassembled WGS sequence"/>
</dbReference>
<gene>
    <name evidence="1" type="ORF">FA95DRAFT_967732</name>
</gene>
<evidence type="ECO:0000313" key="1">
    <source>
        <dbReference type="EMBL" id="KAI0039888.1"/>
    </source>
</evidence>
<evidence type="ECO:0000313" key="2">
    <source>
        <dbReference type="Proteomes" id="UP000814033"/>
    </source>
</evidence>
<protein>
    <submittedName>
        <fullName evidence="1">Uncharacterized protein</fullName>
    </submittedName>
</protein>